<feature type="domain" description="CheW-like" evidence="1">
    <location>
        <begin position="9"/>
        <end position="153"/>
    </location>
</feature>
<proteinExistence type="predicted"/>
<dbReference type="AlphaFoldDB" id="A0A975GQ79"/>
<dbReference type="Proteomes" id="UP000663722">
    <property type="component" value="Chromosome"/>
</dbReference>
<dbReference type="PANTHER" id="PTHR22617:SF41">
    <property type="entry name" value="CHEMOTAXIS SIGNAL TRANSDUCTION SYSTEM ADAPTOR PROTEIN CHEW"/>
    <property type="match status" value="1"/>
</dbReference>
<dbReference type="Gene3D" id="2.30.30.40">
    <property type="entry name" value="SH3 Domains"/>
    <property type="match status" value="1"/>
</dbReference>
<keyword evidence="3" id="KW-1185">Reference proteome</keyword>
<dbReference type="PROSITE" id="PS50851">
    <property type="entry name" value="CHEW"/>
    <property type="match status" value="1"/>
</dbReference>
<dbReference type="EMBL" id="CP061800">
    <property type="protein sequence ID" value="QTA88663.1"/>
    <property type="molecule type" value="Genomic_DNA"/>
</dbReference>
<evidence type="ECO:0000313" key="2">
    <source>
        <dbReference type="EMBL" id="QTA88663.1"/>
    </source>
</evidence>
<evidence type="ECO:0000313" key="3">
    <source>
        <dbReference type="Proteomes" id="UP000663722"/>
    </source>
</evidence>
<dbReference type="InterPro" id="IPR002545">
    <property type="entry name" value="CheW-lke_dom"/>
</dbReference>
<protein>
    <submittedName>
        <fullName evidence="2">Chemotaxis protein CheW</fullName>
    </submittedName>
</protein>
<dbReference type="SMART" id="SM00260">
    <property type="entry name" value="CheW"/>
    <property type="match status" value="1"/>
</dbReference>
<dbReference type="InterPro" id="IPR036061">
    <property type="entry name" value="CheW-like_dom_sf"/>
</dbReference>
<reference evidence="2" key="1">
    <citation type="journal article" date="2021" name="Microb. Physiol.">
        <title>Proteogenomic Insights into the Physiology of Marine, Sulfate-Reducing, Filamentous Desulfonema limicola and Desulfonema magnum.</title>
        <authorList>
            <person name="Schnaars V."/>
            <person name="Wohlbrand L."/>
            <person name="Scheve S."/>
            <person name="Hinrichs C."/>
            <person name="Reinhardt R."/>
            <person name="Rabus R."/>
        </authorList>
    </citation>
    <scope>NUCLEOTIDE SEQUENCE</scope>
    <source>
        <strain evidence="2">4be13</strain>
    </source>
</reference>
<dbReference type="RefSeq" id="WP_207683328.1">
    <property type="nucleotide sequence ID" value="NZ_CP061800.1"/>
</dbReference>
<evidence type="ECO:0000259" key="1">
    <source>
        <dbReference type="PROSITE" id="PS50851"/>
    </source>
</evidence>
<dbReference type="KEGG" id="dmm:dnm_047100"/>
<dbReference type="InterPro" id="IPR039315">
    <property type="entry name" value="CheW"/>
</dbReference>
<dbReference type="GO" id="GO:0005829">
    <property type="term" value="C:cytosol"/>
    <property type="evidence" value="ECO:0007669"/>
    <property type="project" value="TreeGrafter"/>
</dbReference>
<gene>
    <name evidence="2" type="primary">cheW7</name>
    <name evidence="2" type="ORF">dnm_047100</name>
</gene>
<dbReference type="SUPFAM" id="SSF50341">
    <property type="entry name" value="CheW-like"/>
    <property type="match status" value="1"/>
</dbReference>
<accession>A0A975GQ79</accession>
<organism evidence="2 3">
    <name type="scientific">Desulfonema magnum</name>
    <dbReference type="NCBI Taxonomy" id="45655"/>
    <lineage>
        <taxon>Bacteria</taxon>
        <taxon>Pseudomonadati</taxon>
        <taxon>Thermodesulfobacteriota</taxon>
        <taxon>Desulfobacteria</taxon>
        <taxon>Desulfobacterales</taxon>
        <taxon>Desulfococcaceae</taxon>
        <taxon>Desulfonema</taxon>
    </lineage>
</organism>
<dbReference type="GO" id="GO:0006935">
    <property type="term" value="P:chemotaxis"/>
    <property type="evidence" value="ECO:0007669"/>
    <property type="project" value="InterPro"/>
</dbReference>
<name>A0A975GQ79_9BACT</name>
<dbReference type="GO" id="GO:0007165">
    <property type="term" value="P:signal transduction"/>
    <property type="evidence" value="ECO:0007669"/>
    <property type="project" value="InterPro"/>
</dbReference>
<sequence>MDQCEGIQSNQYLTFRLGEEMFALEINKVREVLDITVITKVPRMPDLLKGVINLRGDAVPVIDLRLSLDMKASQETPDTCIVIVELEIDGELTQMGLLADSVEEVINLQIGQINPPPRLGTRLRTEFIKGIGKQDKNFLIILDMDKVLSEDELDVVRSVGEELKPDSKD</sequence>
<dbReference type="PANTHER" id="PTHR22617">
    <property type="entry name" value="CHEMOTAXIS SENSOR HISTIDINE KINASE-RELATED"/>
    <property type="match status" value="1"/>
</dbReference>
<dbReference type="Gene3D" id="2.40.50.180">
    <property type="entry name" value="CheA-289, Domain 4"/>
    <property type="match status" value="1"/>
</dbReference>
<dbReference type="Pfam" id="PF01584">
    <property type="entry name" value="CheW"/>
    <property type="match status" value="1"/>
</dbReference>